<protein>
    <submittedName>
        <fullName evidence="1">Uncharacterized protein</fullName>
    </submittedName>
</protein>
<sequence>MKMQAQNKIIMVMESQILVLSFCTGFSSAVATET</sequence>
<gene>
    <name evidence="1" type="ORF">BN578_02325</name>
</gene>
<dbReference type="AlphaFoldDB" id="R6NDR4"/>
<reference evidence="1" key="1">
    <citation type="submission" date="2012-11" db="EMBL/GenBank/DDBJ databases">
        <title>Dependencies among metagenomic species, viruses, plasmids and units of genetic variation.</title>
        <authorList>
            <person name="Nielsen H.B."/>
            <person name="Almeida M."/>
            <person name="Juncker A.S."/>
            <person name="Rasmussen S."/>
            <person name="Li J."/>
            <person name="Sunagawa S."/>
            <person name="Plichta D."/>
            <person name="Gautier L."/>
            <person name="Le Chatelier E."/>
            <person name="Peletier E."/>
            <person name="Bonde I."/>
            <person name="Nielsen T."/>
            <person name="Manichanh C."/>
            <person name="Arumugam M."/>
            <person name="Batto J."/>
            <person name="Santos M.B.Q.D."/>
            <person name="Blom N."/>
            <person name="Borruel N."/>
            <person name="Burgdorf K.S."/>
            <person name="Boumezbeur F."/>
            <person name="Casellas F."/>
            <person name="Dore J."/>
            <person name="Guarner F."/>
            <person name="Hansen T."/>
            <person name="Hildebrand F."/>
            <person name="Kaas R.S."/>
            <person name="Kennedy S."/>
            <person name="Kristiansen K."/>
            <person name="Kultima J.R."/>
            <person name="Leonard P."/>
            <person name="Levenez F."/>
            <person name="Lund O."/>
            <person name="Moumen B."/>
            <person name="Le Paslier D."/>
            <person name="Pons N."/>
            <person name="Pedersen O."/>
            <person name="Prifti E."/>
            <person name="Qin J."/>
            <person name="Raes J."/>
            <person name="Tap J."/>
            <person name="Tims S."/>
            <person name="Ussery D.W."/>
            <person name="Yamada T."/>
            <person name="MetaHit consortium"/>
            <person name="Renault P."/>
            <person name="Sicheritz-Ponten T."/>
            <person name="Bork P."/>
            <person name="Wang J."/>
            <person name="Brunak S."/>
            <person name="Ehrlich S.D."/>
        </authorList>
    </citation>
    <scope>NUCLEOTIDE SEQUENCE [LARGE SCALE GENOMIC DNA]</scope>
</reference>
<dbReference type="Proteomes" id="UP000018168">
    <property type="component" value="Unassembled WGS sequence"/>
</dbReference>
<evidence type="ECO:0000313" key="1">
    <source>
        <dbReference type="EMBL" id="CDC04356.1"/>
    </source>
</evidence>
<accession>R6NDR4</accession>
<comment type="caution">
    <text evidence="1">The sequence shown here is derived from an EMBL/GenBank/DDBJ whole genome shotgun (WGS) entry which is preliminary data.</text>
</comment>
<proteinExistence type="predicted"/>
<evidence type="ECO:0000313" key="2">
    <source>
        <dbReference type="Proteomes" id="UP000018168"/>
    </source>
</evidence>
<dbReference type="EMBL" id="CBEP010000049">
    <property type="protein sequence ID" value="CDC04356.1"/>
    <property type="molecule type" value="Genomic_DNA"/>
</dbReference>
<name>R6NDR4_9FIRM</name>
<organism evidence="1 2">
    <name type="scientific">[Clostridium] leptum CAG:27</name>
    <dbReference type="NCBI Taxonomy" id="1263068"/>
    <lineage>
        <taxon>Bacteria</taxon>
        <taxon>Bacillati</taxon>
        <taxon>Bacillota</taxon>
        <taxon>Clostridia</taxon>
        <taxon>Eubacteriales</taxon>
        <taxon>Oscillospiraceae</taxon>
        <taxon>Oscillospiraceae incertae sedis</taxon>
    </lineage>
</organism>